<dbReference type="InterPro" id="IPR003313">
    <property type="entry name" value="AraC-bd"/>
</dbReference>
<keyword evidence="2" id="KW-0238">DNA-binding</keyword>
<comment type="caution">
    <text evidence="5">The sequence shown here is derived from an EMBL/GenBank/DDBJ whole genome shotgun (WGS) entry which is preliminary data.</text>
</comment>
<dbReference type="InterPro" id="IPR037923">
    <property type="entry name" value="HTH-like"/>
</dbReference>
<evidence type="ECO:0000313" key="6">
    <source>
        <dbReference type="Proteomes" id="UP000321057"/>
    </source>
</evidence>
<dbReference type="Pfam" id="PF12833">
    <property type="entry name" value="HTH_18"/>
    <property type="match status" value="1"/>
</dbReference>
<dbReference type="Gene3D" id="1.10.10.60">
    <property type="entry name" value="Homeodomain-like"/>
    <property type="match status" value="2"/>
</dbReference>
<dbReference type="PROSITE" id="PS00041">
    <property type="entry name" value="HTH_ARAC_FAMILY_1"/>
    <property type="match status" value="1"/>
</dbReference>
<gene>
    <name evidence="5" type="primary">msmR</name>
    <name evidence="5" type="ORF">SGA02_20170</name>
</gene>
<evidence type="ECO:0000259" key="4">
    <source>
        <dbReference type="PROSITE" id="PS01124"/>
    </source>
</evidence>
<evidence type="ECO:0000256" key="2">
    <source>
        <dbReference type="ARBA" id="ARBA00023125"/>
    </source>
</evidence>
<dbReference type="Gene3D" id="2.60.120.280">
    <property type="entry name" value="Regulatory protein AraC"/>
    <property type="match status" value="1"/>
</dbReference>
<keyword evidence="1" id="KW-0805">Transcription regulation</keyword>
<dbReference type="InterPro" id="IPR009057">
    <property type="entry name" value="Homeodomain-like_sf"/>
</dbReference>
<proteinExistence type="predicted"/>
<dbReference type="CDD" id="cd06986">
    <property type="entry name" value="cupin_MmsR-like_N"/>
    <property type="match status" value="1"/>
</dbReference>
<dbReference type="PANTHER" id="PTHR43280:SF30">
    <property type="entry name" value="MMSAB OPERON REGULATORY PROTEIN"/>
    <property type="match status" value="1"/>
</dbReference>
<dbReference type="InterPro" id="IPR018060">
    <property type="entry name" value="HTH_AraC"/>
</dbReference>
<keyword evidence="6" id="KW-1185">Reference proteome</keyword>
<accession>A0ABQ0Y458</accession>
<reference evidence="5 6" key="1">
    <citation type="submission" date="2019-07" db="EMBL/GenBank/DDBJ databases">
        <title>Whole genome shotgun sequence of Staphylococcus gallinarum NBRC 109767.</title>
        <authorList>
            <person name="Hosoyama A."/>
            <person name="Uohara A."/>
            <person name="Ohji S."/>
            <person name="Ichikawa N."/>
        </authorList>
    </citation>
    <scope>NUCLEOTIDE SEQUENCE [LARGE SCALE GENOMIC DNA]</scope>
    <source>
        <strain evidence="5 6">NBRC 109767</strain>
    </source>
</reference>
<name>A0ABQ0Y458_STAGA</name>
<dbReference type="RefSeq" id="WP_042737885.1">
    <property type="nucleotide sequence ID" value="NZ_BKAX01000006.1"/>
</dbReference>
<keyword evidence="3" id="KW-0804">Transcription</keyword>
<dbReference type="PROSITE" id="PS01124">
    <property type="entry name" value="HTH_ARAC_FAMILY_2"/>
    <property type="match status" value="1"/>
</dbReference>
<feature type="domain" description="HTH araC/xylS-type" evidence="4">
    <location>
        <begin position="174"/>
        <end position="272"/>
    </location>
</feature>
<dbReference type="PANTHER" id="PTHR43280">
    <property type="entry name" value="ARAC-FAMILY TRANSCRIPTIONAL REGULATOR"/>
    <property type="match status" value="1"/>
</dbReference>
<dbReference type="InterPro" id="IPR018062">
    <property type="entry name" value="HTH_AraC-typ_CS"/>
</dbReference>
<organism evidence="5 6">
    <name type="scientific">Staphylococcus gallinarum</name>
    <dbReference type="NCBI Taxonomy" id="1293"/>
    <lineage>
        <taxon>Bacteria</taxon>
        <taxon>Bacillati</taxon>
        <taxon>Bacillota</taxon>
        <taxon>Bacilli</taxon>
        <taxon>Bacillales</taxon>
        <taxon>Staphylococcaceae</taxon>
        <taxon>Staphylococcus</taxon>
    </lineage>
</organism>
<evidence type="ECO:0000313" key="5">
    <source>
        <dbReference type="EMBL" id="GEQ06189.1"/>
    </source>
</evidence>
<dbReference type="EMBL" id="BKAX01000006">
    <property type="protein sequence ID" value="GEQ06189.1"/>
    <property type="molecule type" value="Genomic_DNA"/>
</dbReference>
<dbReference type="SUPFAM" id="SSF51215">
    <property type="entry name" value="Regulatory protein AraC"/>
    <property type="match status" value="1"/>
</dbReference>
<protein>
    <submittedName>
        <fullName evidence="5">AraC family transcriptional regulator</fullName>
    </submittedName>
</protein>
<dbReference type="SMART" id="SM00342">
    <property type="entry name" value="HTH_ARAC"/>
    <property type="match status" value="1"/>
</dbReference>
<dbReference type="Proteomes" id="UP000321057">
    <property type="component" value="Unassembled WGS sequence"/>
</dbReference>
<evidence type="ECO:0000256" key="1">
    <source>
        <dbReference type="ARBA" id="ARBA00023015"/>
    </source>
</evidence>
<sequence>MQLLWKKFQKKHIDANLVECGIEVGVPNVGYQYTVIKDAVLHIVTNGEGTFKCQDVEHHLKEGDIFLLKKGETVEYYPSFSNPWTYYWLGVGGKQIINYLNRCQIVDNYVISNEDTSDIKTIIQNVCELSKSVDTQNGSDILIIQNLYQLVYQLQTLFPKTFSTEIAIINEDIQHAVDFINSNYHRNIMVVDVANHVNITRSHLFKLFKKNLNCSPKDYLTYIRMYHASQLLINSNLMICEIALKVGYKDPLLFSKIFTKHFEISASKYRTNFSNRQI</sequence>
<dbReference type="SUPFAM" id="SSF46689">
    <property type="entry name" value="Homeodomain-like"/>
    <property type="match status" value="2"/>
</dbReference>
<evidence type="ECO:0000256" key="3">
    <source>
        <dbReference type="ARBA" id="ARBA00023163"/>
    </source>
</evidence>
<dbReference type="Pfam" id="PF02311">
    <property type="entry name" value="AraC_binding"/>
    <property type="match status" value="1"/>
</dbReference>